<gene>
    <name evidence="1" type="primary">VWDE</name>
    <name evidence="1" type="ORF">BLAG_LOCUS3595</name>
</gene>
<organism evidence="1 2">
    <name type="scientific">Branchiostoma lanceolatum</name>
    <name type="common">Common lancelet</name>
    <name type="synonym">Amphioxus lanceolatum</name>
    <dbReference type="NCBI Taxonomy" id="7740"/>
    <lineage>
        <taxon>Eukaryota</taxon>
        <taxon>Metazoa</taxon>
        <taxon>Chordata</taxon>
        <taxon>Cephalochordata</taxon>
        <taxon>Leptocardii</taxon>
        <taxon>Amphioxiformes</taxon>
        <taxon>Branchiostomatidae</taxon>
        <taxon>Branchiostoma</taxon>
    </lineage>
</organism>
<protein>
    <submittedName>
        <fullName evidence="1">VWDE protein</fullName>
    </submittedName>
</protein>
<evidence type="ECO:0000313" key="2">
    <source>
        <dbReference type="Proteomes" id="UP000838412"/>
    </source>
</evidence>
<dbReference type="EMBL" id="OV696695">
    <property type="protein sequence ID" value="CAH1239244.1"/>
    <property type="molecule type" value="Genomic_DNA"/>
</dbReference>
<dbReference type="OrthoDB" id="2140701at2759"/>
<name>A0A8J9VG45_BRALA</name>
<reference evidence="1" key="1">
    <citation type="submission" date="2022-01" db="EMBL/GenBank/DDBJ databases">
        <authorList>
            <person name="Braso-Vives M."/>
        </authorList>
    </citation>
    <scope>NUCLEOTIDE SEQUENCE</scope>
</reference>
<sequence>MPSATTVVAEVNHWGIDVHAYAPAADVGHTLGLCGTWDDPPNTGNDFTLPDGSLTTDAITFGNSWR</sequence>
<dbReference type="AlphaFoldDB" id="A0A8J9VG45"/>
<dbReference type="Proteomes" id="UP000838412">
    <property type="component" value="Chromosome 10"/>
</dbReference>
<proteinExistence type="predicted"/>
<evidence type="ECO:0000313" key="1">
    <source>
        <dbReference type="EMBL" id="CAH1239244.1"/>
    </source>
</evidence>
<keyword evidence="2" id="KW-1185">Reference proteome</keyword>
<accession>A0A8J9VG45</accession>